<reference evidence="7 8" key="1">
    <citation type="journal article" date="2016" name="Antonie Van Leeuwenhoek">
        <title>Dongia soli sp. nov., isolated from soil from Dokdo, Korea.</title>
        <authorList>
            <person name="Kim D.U."/>
            <person name="Lee H."/>
            <person name="Kim H."/>
            <person name="Kim S.G."/>
            <person name="Ka J.O."/>
        </authorList>
    </citation>
    <scope>NUCLEOTIDE SEQUENCE [LARGE SCALE GENOMIC DNA]</scope>
    <source>
        <strain evidence="7 8">D78</strain>
    </source>
</reference>
<evidence type="ECO:0008006" key="9">
    <source>
        <dbReference type="Google" id="ProtNLM"/>
    </source>
</evidence>
<proteinExistence type="predicted"/>
<evidence type="ECO:0000313" key="8">
    <source>
        <dbReference type="Proteomes" id="UP001279642"/>
    </source>
</evidence>
<evidence type="ECO:0000256" key="3">
    <source>
        <dbReference type="ARBA" id="ARBA00022692"/>
    </source>
</evidence>
<evidence type="ECO:0000256" key="6">
    <source>
        <dbReference type="SAM" id="Phobius"/>
    </source>
</evidence>
<dbReference type="Proteomes" id="UP001279642">
    <property type="component" value="Unassembled WGS sequence"/>
</dbReference>
<dbReference type="Pfam" id="PF02653">
    <property type="entry name" value="BPD_transp_2"/>
    <property type="match status" value="1"/>
</dbReference>
<keyword evidence="3 6" id="KW-0812">Transmembrane</keyword>
<name>A0ABU5EI41_9PROT</name>
<dbReference type="PANTHER" id="PTHR30482:SF10">
    <property type="entry name" value="HIGH-AFFINITY BRANCHED-CHAIN AMINO ACID TRANSPORT PROTEIN BRAE"/>
    <property type="match status" value="1"/>
</dbReference>
<dbReference type="EMBL" id="JAXCLW010000011">
    <property type="protein sequence ID" value="MDY0885532.1"/>
    <property type="molecule type" value="Genomic_DNA"/>
</dbReference>
<keyword evidence="4 6" id="KW-1133">Transmembrane helix</keyword>
<gene>
    <name evidence="7" type="ORF">SMD27_22015</name>
</gene>
<evidence type="ECO:0000256" key="1">
    <source>
        <dbReference type="ARBA" id="ARBA00004651"/>
    </source>
</evidence>
<keyword evidence="5 6" id="KW-0472">Membrane</keyword>
<keyword evidence="8" id="KW-1185">Reference proteome</keyword>
<accession>A0ABU5EI41</accession>
<evidence type="ECO:0000256" key="2">
    <source>
        <dbReference type="ARBA" id="ARBA00022475"/>
    </source>
</evidence>
<feature type="transmembrane region" description="Helical" evidence="6">
    <location>
        <begin position="77"/>
        <end position="99"/>
    </location>
</feature>
<organism evidence="7 8">
    <name type="scientific">Dongia soli</name>
    <dbReference type="NCBI Taxonomy" id="600628"/>
    <lineage>
        <taxon>Bacteria</taxon>
        <taxon>Pseudomonadati</taxon>
        <taxon>Pseudomonadota</taxon>
        <taxon>Alphaproteobacteria</taxon>
        <taxon>Rhodospirillales</taxon>
        <taxon>Dongiaceae</taxon>
        <taxon>Dongia</taxon>
    </lineage>
</organism>
<keyword evidence="2" id="KW-1003">Cell membrane</keyword>
<evidence type="ECO:0000313" key="7">
    <source>
        <dbReference type="EMBL" id="MDY0885532.1"/>
    </source>
</evidence>
<dbReference type="InterPro" id="IPR043428">
    <property type="entry name" value="LivM-like"/>
</dbReference>
<protein>
    <recommendedName>
        <fullName evidence="9">Branched-chain amino acid transport system permease protein</fullName>
    </recommendedName>
</protein>
<sequence>MPVAGLAVSAFFTGLAGAVQAAHFKSAGPSLFSPALLLFLLAAIVIGGVGRFWGPILGTALLMLADEGLKEVSDYRNIGLGLLIAAFVIVMPQGLAGWIGGVTEKSRHRRLERSQGARRPD</sequence>
<dbReference type="InterPro" id="IPR001851">
    <property type="entry name" value="ABC_transp_permease"/>
</dbReference>
<feature type="transmembrane region" description="Helical" evidence="6">
    <location>
        <begin position="37"/>
        <end position="65"/>
    </location>
</feature>
<evidence type="ECO:0000256" key="5">
    <source>
        <dbReference type="ARBA" id="ARBA00023136"/>
    </source>
</evidence>
<comment type="subcellular location">
    <subcellularLocation>
        <location evidence="1">Cell membrane</location>
        <topology evidence="1">Multi-pass membrane protein</topology>
    </subcellularLocation>
</comment>
<comment type="caution">
    <text evidence="7">The sequence shown here is derived from an EMBL/GenBank/DDBJ whole genome shotgun (WGS) entry which is preliminary data.</text>
</comment>
<dbReference type="PANTHER" id="PTHR30482">
    <property type="entry name" value="HIGH-AFFINITY BRANCHED-CHAIN AMINO ACID TRANSPORT SYSTEM PERMEASE"/>
    <property type="match status" value="1"/>
</dbReference>
<evidence type="ECO:0000256" key="4">
    <source>
        <dbReference type="ARBA" id="ARBA00022989"/>
    </source>
</evidence>